<gene>
    <name evidence="2" type="ORF">AGLY_009619</name>
</gene>
<proteinExistence type="predicted"/>
<comment type="caution">
    <text evidence="2">The sequence shown here is derived from an EMBL/GenBank/DDBJ whole genome shotgun (WGS) entry which is preliminary data.</text>
</comment>
<sequence length="436" mass="50162">MCKEDYSTIFISLCYMDVGSKARKLLHLHLFIELFSVLLLIYFEISFMIIVDCINRPNEPKLRVNCVNYDILIGAFNVCQCISPNLILDVLSKSYISSFPNSFMYCSNLFQLLRINIQQLALRTDILQRNRSHNQMELMKWHNHHKNYQSRPYPLQLNLLQWSMDYYKLICTYQTTITGLHGLLSFELCFNLQATRYNNIATGTLNLLKNCYHENLLFDHYGNLIQWNGAKTLIPKKARKPSLNAYLAEFLVGTSKVSAMPEKFYISNVKCYKKILGIVIDIKTCTEVIANCDKKVKSDTNQAAIFKKGSNNITNISDEYFQFILNIISINSVKKMSIKSVDSKSGFFLLLSIIPAFDKTCSLGTDIAGTEQILVYQFQKSIHSNIKTNSILLKLVNKNLLCHTSPGPFFRCILYQICYRMISIDFVANKIGRLNC</sequence>
<evidence type="ECO:0000256" key="1">
    <source>
        <dbReference type="SAM" id="Phobius"/>
    </source>
</evidence>
<dbReference type="Proteomes" id="UP000475862">
    <property type="component" value="Unassembled WGS sequence"/>
</dbReference>
<accession>A0A6G0TIK7</accession>
<keyword evidence="3" id="KW-1185">Reference proteome</keyword>
<dbReference type="AlphaFoldDB" id="A0A6G0TIK7"/>
<keyword evidence="1" id="KW-0472">Membrane</keyword>
<keyword evidence="1" id="KW-1133">Transmembrane helix</keyword>
<feature type="transmembrane region" description="Helical" evidence="1">
    <location>
        <begin position="30"/>
        <end position="51"/>
    </location>
</feature>
<name>A0A6G0TIK7_APHGL</name>
<dbReference type="EMBL" id="VYZN01000038">
    <property type="protein sequence ID" value="KAE9532538.1"/>
    <property type="molecule type" value="Genomic_DNA"/>
</dbReference>
<keyword evidence="1" id="KW-0812">Transmembrane</keyword>
<evidence type="ECO:0000313" key="2">
    <source>
        <dbReference type="EMBL" id="KAE9532538.1"/>
    </source>
</evidence>
<protein>
    <submittedName>
        <fullName evidence="2">Uncharacterized protein</fullName>
    </submittedName>
</protein>
<reference evidence="2 3" key="1">
    <citation type="submission" date="2019-08" db="EMBL/GenBank/DDBJ databases">
        <title>The genome of the soybean aphid Biotype 1, its phylome, world population structure and adaptation to the North American continent.</title>
        <authorList>
            <person name="Giordano R."/>
            <person name="Donthu R.K."/>
            <person name="Hernandez A.G."/>
            <person name="Wright C.L."/>
            <person name="Zimin A.V."/>
        </authorList>
    </citation>
    <scope>NUCLEOTIDE SEQUENCE [LARGE SCALE GENOMIC DNA]</scope>
    <source>
        <tissue evidence="2">Whole aphids</tissue>
    </source>
</reference>
<organism evidence="2 3">
    <name type="scientific">Aphis glycines</name>
    <name type="common">Soybean aphid</name>
    <dbReference type="NCBI Taxonomy" id="307491"/>
    <lineage>
        <taxon>Eukaryota</taxon>
        <taxon>Metazoa</taxon>
        <taxon>Ecdysozoa</taxon>
        <taxon>Arthropoda</taxon>
        <taxon>Hexapoda</taxon>
        <taxon>Insecta</taxon>
        <taxon>Pterygota</taxon>
        <taxon>Neoptera</taxon>
        <taxon>Paraneoptera</taxon>
        <taxon>Hemiptera</taxon>
        <taxon>Sternorrhyncha</taxon>
        <taxon>Aphidomorpha</taxon>
        <taxon>Aphidoidea</taxon>
        <taxon>Aphididae</taxon>
        <taxon>Aphidini</taxon>
        <taxon>Aphis</taxon>
        <taxon>Aphis</taxon>
    </lineage>
</organism>
<evidence type="ECO:0000313" key="3">
    <source>
        <dbReference type="Proteomes" id="UP000475862"/>
    </source>
</evidence>